<evidence type="ECO:0000256" key="6">
    <source>
        <dbReference type="PROSITE-ProRule" id="PRU01091"/>
    </source>
</evidence>
<evidence type="ECO:0000313" key="8">
    <source>
        <dbReference type="EMBL" id="SOD65580.1"/>
    </source>
</evidence>
<dbReference type="SUPFAM" id="SSF46894">
    <property type="entry name" value="C-terminal effector domain of the bipartite response regulators"/>
    <property type="match status" value="1"/>
</dbReference>
<proteinExistence type="inferred from homology"/>
<dbReference type="GO" id="GO:0003677">
    <property type="term" value="F:DNA binding"/>
    <property type="evidence" value="ECO:0007669"/>
    <property type="project" value="UniProtKB-UniRule"/>
</dbReference>
<dbReference type="SMART" id="SM01043">
    <property type="entry name" value="BTAD"/>
    <property type="match status" value="1"/>
</dbReference>
<dbReference type="PANTHER" id="PTHR35807">
    <property type="entry name" value="TRANSCRIPTIONAL REGULATOR REDD-RELATED"/>
    <property type="match status" value="1"/>
</dbReference>
<dbReference type="Proteomes" id="UP000219072">
    <property type="component" value="Unassembled WGS sequence"/>
</dbReference>
<dbReference type="GO" id="GO:0006355">
    <property type="term" value="P:regulation of DNA-templated transcription"/>
    <property type="evidence" value="ECO:0007669"/>
    <property type="project" value="InterPro"/>
</dbReference>
<comment type="similarity">
    <text evidence="1">Belongs to the AfsR/DnrI/RedD regulatory family.</text>
</comment>
<accession>A0A286E3V0</accession>
<feature type="domain" description="OmpR/PhoB-type" evidence="7">
    <location>
        <begin position="1"/>
        <end position="93"/>
    </location>
</feature>
<dbReference type="AlphaFoldDB" id="A0A286E3V0"/>
<dbReference type="InterPro" id="IPR027417">
    <property type="entry name" value="P-loop_NTPase"/>
</dbReference>
<dbReference type="PANTHER" id="PTHR35807:SF1">
    <property type="entry name" value="TRANSCRIPTIONAL REGULATOR REDD"/>
    <property type="match status" value="1"/>
</dbReference>
<dbReference type="GO" id="GO:0000160">
    <property type="term" value="P:phosphorelay signal transduction system"/>
    <property type="evidence" value="ECO:0007669"/>
    <property type="project" value="UniProtKB-KW"/>
</dbReference>
<dbReference type="Gene3D" id="1.10.10.10">
    <property type="entry name" value="Winged helix-like DNA-binding domain superfamily/Winged helix DNA-binding domain"/>
    <property type="match status" value="1"/>
</dbReference>
<dbReference type="InterPro" id="IPR051677">
    <property type="entry name" value="AfsR-DnrI-RedD_regulator"/>
</dbReference>
<dbReference type="InterPro" id="IPR016032">
    <property type="entry name" value="Sig_transdc_resp-reg_C-effctor"/>
</dbReference>
<keyword evidence="5" id="KW-0804">Transcription</keyword>
<evidence type="ECO:0000259" key="7">
    <source>
        <dbReference type="PROSITE" id="PS51755"/>
    </source>
</evidence>
<dbReference type="InterPro" id="IPR011990">
    <property type="entry name" value="TPR-like_helical_dom_sf"/>
</dbReference>
<dbReference type="OrthoDB" id="5521887at2"/>
<dbReference type="Pfam" id="PF00486">
    <property type="entry name" value="Trans_reg_C"/>
    <property type="match status" value="1"/>
</dbReference>
<dbReference type="InterPro" id="IPR001867">
    <property type="entry name" value="OmpR/PhoB-type_DNA-bd"/>
</dbReference>
<keyword evidence="3" id="KW-0805">Transcription regulation</keyword>
<gene>
    <name evidence="8" type="ORF">SAMN06297387_12261</name>
</gene>
<dbReference type="CDD" id="cd15831">
    <property type="entry name" value="BTAD"/>
    <property type="match status" value="1"/>
</dbReference>
<protein>
    <submittedName>
        <fullName evidence="8">DNA-binding transcriptional activator of the SARP family</fullName>
    </submittedName>
</protein>
<dbReference type="EMBL" id="OCNE01000022">
    <property type="protein sequence ID" value="SOD65580.1"/>
    <property type="molecule type" value="Genomic_DNA"/>
</dbReference>
<dbReference type="Gene3D" id="3.40.50.300">
    <property type="entry name" value="P-loop containing nucleotide triphosphate hydrolases"/>
    <property type="match status" value="1"/>
</dbReference>
<evidence type="ECO:0000256" key="4">
    <source>
        <dbReference type="ARBA" id="ARBA00023125"/>
    </source>
</evidence>
<evidence type="ECO:0000256" key="2">
    <source>
        <dbReference type="ARBA" id="ARBA00023012"/>
    </source>
</evidence>
<evidence type="ECO:0000256" key="1">
    <source>
        <dbReference type="ARBA" id="ARBA00005820"/>
    </source>
</evidence>
<evidence type="ECO:0000256" key="5">
    <source>
        <dbReference type="ARBA" id="ARBA00023163"/>
    </source>
</evidence>
<keyword evidence="9" id="KW-1185">Reference proteome</keyword>
<organism evidence="8 9">
    <name type="scientific">Streptomyces zhaozhouensis</name>
    <dbReference type="NCBI Taxonomy" id="1300267"/>
    <lineage>
        <taxon>Bacteria</taxon>
        <taxon>Bacillati</taxon>
        <taxon>Actinomycetota</taxon>
        <taxon>Actinomycetes</taxon>
        <taxon>Kitasatosporales</taxon>
        <taxon>Streptomycetaceae</taxon>
        <taxon>Streptomyces</taxon>
    </lineage>
</organism>
<name>A0A286E3V0_9ACTN</name>
<reference evidence="8 9" key="1">
    <citation type="submission" date="2017-09" db="EMBL/GenBank/DDBJ databases">
        <authorList>
            <person name="Ehlers B."/>
            <person name="Leendertz F.H."/>
        </authorList>
    </citation>
    <scope>NUCLEOTIDE SEQUENCE [LARGE SCALE GENOMIC DNA]</scope>
    <source>
        <strain evidence="8 9">CGMCC 4.7095</strain>
    </source>
</reference>
<dbReference type="SUPFAM" id="SSF52540">
    <property type="entry name" value="P-loop containing nucleoside triphosphate hydrolases"/>
    <property type="match status" value="1"/>
</dbReference>
<dbReference type="InterPro" id="IPR036388">
    <property type="entry name" value="WH-like_DNA-bd_sf"/>
</dbReference>
<feature type="DNA-binding region" description="OmpR/PhoB-type" evidence="6">
    <location>
        <begin position="1"/>
        <end position="93"/>
    </location>
</feature>
<keyword evidence="4 6" id="KW-0238">DNA-binding</keyword>
<evidence type="ECO:0000256" key="3">
    <source>
        <dbReference type="ARBA" id="ARBA00023015"/>
    </source>
</evidence>
<dbReference type="SMART" id="SM00862">
    <property type="entry name" value="Trans_reg_C"/>
    <property type="match status" value="1"/>
</dbReference>
<dbReference type="Gene3D" id="1.25.40.10">
    <property type="entry name" value="Tetratricopeptide repeat domain"/>
    <property type="match status" value="1"/>
</dbReference>
<dbReference type="InterPro" id="IPR005158">
    <property type="entry name" value="BTAD"/>
</dbReference>
<keyword evidence="2" id="KW-0902">Two-component regulatory system</keyword>
<dbReference type="Pfam" id="PF03704">
    <property type="entry name" value="BTAD"/>
    <property type="match status" value="1"/>
</dbReference>
<sequence length="651" mass="70703">MHFAILGPVEVRGEKGSCEPAFPMSRQVLSLLLVHANRVVPVDDLVEELWEQSPPRLARKTVQTHVYHVRRALRGSGGGAWVETDPRGYRVRLERGQLDLWRFQELYDRGRTALREGRAAEASDACRAALDLWRGPAFSGNAAGPLLCAQRARLEDLRMGALELRVEAERALGRHRELLSELKGLVLDHPLNEVLAGELMRAAAASGHRQTALDAYRRLRAAMVEQLGLEPSAELRELHQGVLEDALVPERTPRSAPGAVESGRLSAGPAATVAPAELPPPPADFVGRGAELARVVEVAGQGHAGGGGSEAVRVVVVTGGVGSGKTAAVVQAAHRLRDSYPDGQLFATLHRPDGSAVPPREALTSLLLSFGHPGQWLPEGVEDLARLYRSWTSRRRMLVVLDDAYCPQQARPLLPSSAGCAVLLTSRWRLEGLPGDVTRVPLTGLPTGEAVDLLGRLAGERLIARELPEAAELARLYGGLPLALRALGERIAARADLRVTDLPVADLLRRARREEERLTLLQRPQSDFLARLSQAHLRLPEGERRLLALLCRLPDRVREAELLRAMENSGMDGGQLGHLVESLSASHFLESHESHECPEGPAYAVPDLVRLALSRSMGDRGQAADRSGPGVGPRALRFRPAWLTVPLQPSV</sequence>
<dbReference type="SUPFAM" id="SSF48452">
    <property type="entry name" value="TPR-like"/>
    <property type="match status" value="1"/>
</dbReference>
<evidence type="ECO:0000313" key="9">
    <source>
        <dbReference type="Proteomes" id="UP000219072"/>
    </source>
</evidence>
<dbReference type="PROSITE" id="PS51755">
    <property type="entry name" value="OMPR_PHOB"/>
    <property type="match status" value="1"/>
</dbReference>
<dbReference type="RefSeq" id="WP_097233486.1">
    <property type="nucleotide sequence ID" value="NZ_OCNE01000022.1"/>
</dbReference>
<dbReference type="PRINTS" id="PR00364">
    <property type="entry name" value="DISEASERSIST"/>
</dbReference>